<feature type="region of interest" description="Disordered" evidence="1">
    <location>
        <begin position="110"/>
        <end position="175"/>
    </location>
</feature>
<feature type="compositionally biased region" description="Polar residues" evidence="1">
    <location>
        <begin position="119"/>
        <end position="129"/>
    </location>
</feature>
<evidence type="ECO:0000256" key="1">
    <source>
        <dbReference type="SAM" id="MobiDB-lite"/>
    </source>
</evidence>
<feature type="region of interest" description="Disordered" evidence="1">
    <location>
        <begin position="362"/>
        <end position="384"/>
    </location>
</feature>
<evidence type="ECO:0000313" key="3">
    <source>
        <dbReference type="Proteomes" id="UP000016923"/>
    </source>
</evidence>
<feature type="region of interest" description="Disordered" evidence="1">
    <location>
        <begin position="242"/>
        <end position="263"/>
    </location>
</feature>
<protein>
    <submittedName>
        <fullName evidence="2">Uncharacterized protein</fullName>
    </submittedName>
</protein>
<keyword evidence="3" id="KW-1185">Reference proteome</keyword>
<evidence type="ECO:0000313" key="2">
    <source>
        <dbReference type="EMBL" id="EPE05757.1"/>
    </source>
</evidence>
<dbReference type="HOGENOM" id="CLU_617021_0_0_1"/>
<dbReference type="eggNOG" id="ENOG502R95R">
    <property type="taxonomic scope" value="Eukaryota"/>
</dbReference>
<feature type="compositionally biased region" description="Low complexity" evidence="1">
    <location>
        <begin position="146"/>
        <end position="168"/>
    </location>
</feature>
<organism evidence="2 3">
    <name type="scientific">Ophiostoma piceae (strain UAMH 11346)</name>
    <name type="common">Sap stain fungus</name>
    <dbReference type="NCBI Taxonomy" id="1262450"/>
    <lineage>
        <taxon>Eukaryota</taxon>
        <taxon>Fungi</taxon>
        <taxon>Dikarya</taxon>
        <taxon>Ascomycota</taxon>
        <taxon>Pezizomycotina</taxon>
        <taxon>Sordariomycetes</taxon>
        <taxon>Sordariomycetidae</taxon>
        <taxon>Ophiostomatales</taxon>
        <taxon>Ophiostomataceae</taxon>
        <taxon>Ophiostoma</taxon>
    </lineage>
</organism>
<reference evidence="2 3" key="1">
    <citation type="journal article" date="2013" name="BMC Genomics">
        <title>The genome and transcriptome of the pine saprophyte Ophiostoma piceae, and a comparison with the bark beetle-associated pine pathogen Grosmannia clavigera.</title>
        <authorList>
            <person name="Haridas S."/>
            <person name="Wang Y."/>
            <person name="Lim L."/>
            <person name="Massoumi Alamouti S."/>
            <person name="Jackman S."/>
            <person name="Docking R."/>
            <person name="Robertson G."/>
            <person name="Birol I."/>
            <person name="Bohlmann J."/>
            <person name="Breuil C."/>
        </authorList>
    </citation>
    <scope>NUCLEOTIDE SEQUENCE [LARGE SCALE GENOMIC DNA]</scope>
    <source>
        <strain evidence="2 3">UAMH 11346</strain>
    </source>
</reference>
<proteinExistence type="predicted"/>
<dbReference type="AlphaFoldDB" id="S3BZ16"/>
<name>S3BZ16_OPHP1</name>
<dbReference type="EMBL" id="KE148155">
    <property type="protein sequence ID" value="EPE05757.1"/>
    <property type="molecule type" value="Genomic_DNA"/>
</dbReference>
<accession>S3BZ16</accession>
<dbReference type="OrthoDB" id="4828117at2759"/>
<sequence>MPSNFRTYEAQSRLLAAVIASTPAVKLNFKAIALHYGSDTTASSIDHRFRTIKKQAAIIRRAVAEGTDAKDVKDIFYMNDKDIAKYFGESTPMGIEFQFRTIRKEAKALRDAVDKGESPLSTRRTTASPTVRVPSSDGSARKRKAPAASSGIGASSSTGARAGGIASAQVTPKKRARTVEVILSNEEESLASEVDYDELDVTPVSTPARGQAPALIDLDEVPEARSSYPAIATPSTAFVPDATPGLSVGATPTDESPDAGGDEYHTALRTQRQSQYQHQANAHTFSMSHFQDGDDEDDEVFIIDTPSKAPKMEAARSSMSATMSPAAAPSDIKPLASPQPHISSFATSCNSTVSAMNDYSLGSSSWDTLSQEPSQSQTDFSLDSNDAWTQPDFFHVPESVPSLPQASFYDDDAAI</sequence>
<dbReference type="STRING" id="1262450.S3BZ16"/>
<dbReference type="Proteomes" id="UP000016923">
    <property type="component" value="Unassembled WGS sequence"/>
</dbReference>
<dbReference type="VEuPathDB" id="FungiDB:F503_08288"/>
<gene>
    <name evidence="2" type="ORF">F503_08288</name>
</gene>